<gene>
    <name evidence="2" type="ORF">P0O24_09495</name>
</gene>
<comment type="caution">
    <text evidence="2">The sequence shown here is derived from an EMBL/GenBank/DDBJ whole genome shotgun (WGS) entry which is preliminary data.</text>
</comment>
<name>A0ABT5XGK5_9EURY</name>
<keyword evidence="3" id="KW-1185">Reference proteome</keyword>
<protein>
    <submittedName>
        <fullName evidence="2">Uncharacterized protein</fullName>
    </submittedName>
</protein>
<accession>A0ABT5XGK5</accession>
<dbReference type="Proteomes" id="UP001215956">
    <property type="component" value="Unassembled WGS sequence"/>
</dbReference>
<proteinExistence type="predicted"/>
<dbReference type="EMBL" id="JARFPL010000031">
    <property type="protein sequence ID" value="MDF0593816.1"/>
    <property type="molecule type" value="Genomic_DNA"/>
</dbReference>
<organism evidence="2 3">
    <name type="scientific">Candidatus Methanocrinis alkalitolerans</name>
    <dbReference type="NCBI Taxonomy" id="3033395"/>
    <lineage>
        <taxon>Archaea</taxon>
        <taxon>Methanobacteriati</taxon>
        <taxon>Methanobacteriota</taxon>
        <taxon>Stenosarchaea group</taxon>
        <taxon>Methanomicrobia</taxon>
        <taxon>Methanotrichales</taxon>
        <taxon>Methanotrichaceae</taxon>
        <taxon>Methanocrinis</taxon>
    </lineage>
</organism>
<dbReference type="RefSeq" id="WP_316969518.1">
    <property type="nucleotide sequence ID" value="NZ_JARFPL010000031.1"/>
</dbReference>
<feature type="region of interest" description="Disordered" evidence="1">
    <location>
        <begin position="1"/>
        <end position="22"/>
    </location>
</feature>
<evidence type="ECO:0000313" key="3">
    <source>
        <dbReference type="Proteomes" id="UP001215956"/>
    </source>
</evidence>
<evidence type="ECO:0000256" key="1">
    <source>
        <dbReference type="SAM" id="MobiDB-lite"/>
    </source>
</evidence>
<reference evidence="2 3" key="1">
    <citation type="submission" date="2023-03" db="EMBL/GenBank/DDBJ databases">
        <title>Whole genome sequencing of Methanotrichaceae archaeon M04Ac.</title>
        <authorList>
            <person name="Khomyakova M.A."/>
            <person name="Merkel A.Y."/>
            <person name="Slobodkin A.I."/>
        </authorList>
    </citation>
    <scope>NUCLEOTIDE SEQUENCE [LARGE SCALE GENOMIC DNA]</scope>
    <source>
        <strain evidence="2 3">M04Ac</strain>
    </source>
</reference>
<evidence type="ECO:0000313" key="2">
    <source>
        <dbReference type="EMBL" id="MDF0593816.1"/>
    </source>
</evidence>
<sequence length="56" mass="5916">MGEFLGLPIAPPTNAAEGEPDRNERCLAPAEEDAILKLEANRSILGIEKNRAAGGK</sequence>